<evidence type="ECO:0000256" key="1">
    <source>
        <dbReference type="SAM" id="Phobius"/>
    </source>
</evidence>
<sequence length="132" mass="13578">MNDMIERLRKPGGRLGTLSLVSAAILAIIGAVGVVAMVVSLIADADFWANDNGSRALSLVLFALTFLGAVGFLIEDQYPWVGAALAVVGGVAISLLLFWTVLAIVVGLGAAVVAVMRARVMHHGSTTAAHPA</sequence>
<evidence type="ECO:0000313" key="2">
    <source>
        <dbReference type="EMBL" id="GAA2147181.1"/>
    </source>
</evidence>
<name>A0ABN2ZT96_9ACTN</name>
<comment type="caution">
    <text evidence="2">The sequence shown here is derived from an EMBL/GenBank/DDBJ whole genome shotgun (WGS) entry which is preliminary data.</text>
</comment>
<dbReference type="Proteomes" id="UP001501771">
    <property type="component" value="Unassembled WGS sequence"/>
</dbReference>
<feature type="transmembrane region" description="Helical" evidence="1">
    <location>
        <begin position="20"/>
        <end position="43"/>
    </location>
</feature>
<gene>
    <name evidence="2" type="ORF">GCM10009844_24160</name>
</gene>
<keyword evidence="1" id="KW-0472">Membrane</keyword>
<dbReference type="EMBL" id="BAAAQR010000006">
    <property type="protein sequence ID" value="GAA2147181.1"/>
    <property type="molecule type" value="Genomic_DNA"/>
</dbReference>
<keyword evidence="1" id="KW-1133">Transmembrane helix</keyword>
<accession>A0ABN2ZT96</accession>
<feature type="transmembrane region" description="Helical" evidence="1">
    <location>
        <begin position="55"/>
        <end position="74"/>
    </location>
</feature>
<evidence type="ECO:0008006" key="4">
    <source>
        <dbReference type="Google" id="ProtNLM"/>
    </source>
</evidence>
<evidence type="ECO:0000313" key="3">
    <source>
        <dbReference type="Proteomes" id="UP001501771"/>
    </source>
</evidence>
<organism evidence="2 3">
    <name type="scientific">Nocardioides koreensis</name>
    <dbReference type="NCBI Taxonomy" id="433651"/>
    <lineage>
        <taxon>Bacteria</taxon>
        <taxon>Bacillati</taxon>
        <taxon>Actinomycetota</taxon>
        <taxon>Actinomycetes</taxon>
        <taxon>Propionibacteriales</taxon>
        <taxon>Nocardioidaceae</taxon>
        <taxon>Nocardioides</taxon>
    </lineage>
</organism>
<reference evidence="2 3" key="1">
    <citation type="journal article" date="2019" name="Int. J. Syst. Evol. Microbiol.">
        <title>The Global Catalogue of Microorganisms (GCM) 10K type strain sequencing project: providing services to taxonomists for standard genome sequencing and annotation.</title>
        <authorList>
            <consortium name="The Broad Institute Genomics Platform"/>
            <consortium name="The Broad Institute Genome Sequencing Center for Infectious Disease"/>
            <person name="Wu L."/>
            <person name="Ma J."/>
        </authorList>
    </citation>
    <scope>NUCLEOTIDE SEQUENCE [LARGE SCALE GENOMIC DNA]</scope>
    <source>
        <strain evidence="2 3">JCM 16022</strain>
    </source>
</reference>
<keyword evidence="3" id="KW-1185">Reference proteome</keyword>
<feature type="transmembrane region" description="Helical" evidence="1">
    <location>
        <begin position="80"/>
        <end position="113"/>
    </location>
</feature>
<proteinExistence type="predicted"/>
<keyword evidence="1" id="KW-0812">Transmembrane</keyword>
<protein>
    <recommendedName>
        <fullName evidence="4">Phage holin family protein</fullName>
    </recommendedName>
</protein>
<dbReference type="RefSeq" id="WP_344152120.1">
    <property type="nucleotide sequence ID" value="NZ_BAAAQR010000006.1"/>
</dbReference>